<dbReference type="Pfam" id="PF00294">
    <property type="entry name" value="PfkB"/>
    <property type="match status" value="1"/>
</dbReference>
<organism evidence="4 5">
    <name type="scientific">Sneathiella litorea</name>
    <dbReference type="NCBI Taxonomy" id="2606216"/>
    <lineage>
        <taxon>Bacteria</taxon>
        <taxon>Pseudomonadati</taxon>
        <taxon>Pseudomonadota</taxon>
        <taxon>Alphaproteobacteria</taxon>
        <taxon>Sneathiellales</taxon>
        <taxon>Sneathiellaceae</taxon>
        <taxon>Sneathiella</taxon>
    </lineage>
</organism>
<evidence type="ECO:0000256" key="2">
    <source>
        <dbReference type="ARBA" id="ARBA00022777"/>
    </source>
</evidence>
<dbReference type="PANTHER" id="PTHR10584:SF166">
    <property type="entry name" value="RIBOKINASE"/>
    <property type="match status" value="1"/>
</dbReference>
<dbReference type="EMBL" id="WTUW01000001">
    <property type="protein sequence ID" value="MZR29184.1"/>
    <property type="molecule type" value="Genomic_DNA"/>
</dbReference>
<comment type="caution">
    <text evidence="4">The sequence shown here is derived from an EMBL/GenBank/DDBJ whole genome shotgun (WGS) entry which is preliminary data.</text>
</comment>
<protein>
    <submittedName>
        <fullName evidence="4">Carbohydrate kinase family protein</fullName>
    </submittedName>
</protein>
<dbReference type="GO" id="GO:0016301">
    <property type="term" value="F:kinase activity"/>
    <property type="evidence" value="ECO:0007669"/>
    <property type="project" value="UniProtKB-KW"/>
</dbReference>
<accession>A0A6L8W3X1</accession>
<evidence type="ECO:0000313" key="4">
    <source>
        <dbReference type="EMBL" id="MZR29184.1"/>
    </source>
</evidence>
<name>A0A6L8W3X1_9PROT</name>
<gene>
    <name evidence="4" type="ORF">GQE98_00910</name>
</gene>
<keyword evidence="1" id="KW-0808">Transferase</keyword>
<dbReference type="RefSeq" id="WP_161313674.1">
    <property type="nucleotide sequence ID" value="NZ_WTUW01000001.1"/>
</dbReference>
<keyword evidence="2 4" id="KW-0418">Kinase</keyword>
<evidence type="ECO:0000313" key="5">
    <source>
        <dbReference type="Proteomes" id="UP000476030"/>
    </source>
</evidence>
<feature type="domain" description="Carbohydrate kinase PfkB" evidence="3">
    <location>
        <begin position="31"/>
        <end position="338"/>
    </location>
</feature>
<dbReference type="SUPFAM" id="SSF53613">
    <property type="entry name" value="Ribokinase-like"/>
    <property type="match status" value="1"/>
</dbReference>
<dbReference type="PANTHER" id="PTHR10584">
    <property type="entry name" value="SUGAR KINASE"/>
    <property type="match status" value="1"/>
</dbReference>
<sequence length="352" mass="37181">MKDFSRLNALTIGSATIDVIASVDDRDIERMTMHNATSSFLLLEEGRKIDVSSIKSSVGGGGTNSAVALARLGYQTTALVRIGKDLEGDKIRDVLALEKINTELMITDDNLPTGQAIMVMSHVRNPTIFTNRGSNTALRDDEIKPDLFKNRNLVYIASLSGNSAACLTKITRLAKEAGAFVATNPGIRQITYWSGDIIEALSHVDLLSINAVEAEQLALTLLPKGQLAQSERISGDGPELLEKGLGGRSFESFIREVCKIGPKIVLVTNGAEGAYAGTPDGIRFHPAGKSEVSNTAGAGDAFATTFSAYAAVNKDLDICLKAATANALSVIAAPDTQGGLLKKTEIDAAVCA</sequence>
<evidence type="ECO:0000259" key="3">
    <source>
        <dbReference type="Pfam" id="PF00294"/>
    </source>
</evidence>
<dbReference type="InterPro" id="IPR029056">
    <property type="entry name" value="Ribokinase-like"/>
</dbReference>
<dbReference type="AlphaFoldDB" id="A0A6L8W3X1"/>
<keyword evidence="5" id="KW-1185">Reference proteome</keyword>
<dbReference type="Gene3D" id="3.40.1190.20">
    <property type="match status" value="1"/>
</dbReference>
<reference evidence="4 5" key="1">
    <citation type="submission" date="2019-12" db="EMBL/GenBank/DDBJ databases">
        <title>Snethiella sp. nov. sp. isolated from sea sand.</title>
        <authorList>
            <person name="Kim J."/>
            <person name="Jeong S.E."/>
            <person name="Jung H.S."/>
            <person name="Jeon C.O."/>
        </authorList>
    </citation>
    <scope>NUCLEOTIDE SEQUENCE [LARGE SCALE GENOMIC DNA]</scope>
    <source>
        <strain evidence="4 5">DP05</strain>
    </source>
</reference>
<dbReference type="InterPro" id="IPR011611">
    <property type="entry name" value="PfkB_dom"/>
</dbReference>
<proteinExistence type="predicted"/>
<evidence type="ECO:0000256" key="1">
    <source>
        <dbReference type="ARBA" id="ARBA00022679"/>
    </source>
</evidence>
<dbReference type="Proteomes" id="UP000476030">
    <property type="component" value="Unassembled WGS sequence"/>
</dbReference>